<feature type="repeat" description="ANK" evidence="3">
    <location>
        <begin position="1286"/>
        <end position="1318"/>
    </location>
</feature>
<dbReference type="PANTHER" id="PTHR24171">
    <property type="entry name" value="ANKYRIN REPEAT DOMAIN-CONTAINING PROTEIN 39-RELATED"/>
    <property type="match status" value="1"/>
</dbReference>
<feature type="repeat" description="ANK" evidence="3">
    <location>
        <begin position="1020"/>
        <end position="1052"/>
    </location>
</feature>
<dbReference type="SMART" id="SM00248">
    <property type="entry name" value="ANK"/>
    <property type="match status" value="19"/>
</dbReference>
<evidence type="ECO:0000256" key="3">
    <source>
        <dbReference type="PROSITE-ProRule" id="PRU00023"/>
    </source>
</evidence>
<feature type="repeat" description="ANK" evidence="3">
    <location>
        <begin position="1424"/>
        <end position="1453"/>
    </location>
</feature>
<dbReference type="InterPro" id="IPR036770">
    <property type="entry name" value="Ankyrin_rpt-contain_sf"/>
</dbReference>
<evidence type="ECO:0000259" key="6">
    <source>
        <dbReference type="Pfam" id="PF23239"/>
    </source>
</evidence>
<proteinExistence type="predicted"/>
<evidence type="ECO:0000256" key="2">
    <source>
        <dbReference type="ARBA" id="ARBA00023043"/>
    </source>
</evidence>
<dbReference type="InterPro" id="IPR054471">
    <property type="entry name" value="GPIID_WHD"/>
</dbReference>
<keyword evidence="9" id="KW-1185">Reference proteome</keyword>
<feature type="repeat" description="ANK" evidence="3">
    <location>
        <begin position="931"/>
        <end position="963"/>
    </location>
</feature>
<dbReference type="Pfam" id="PF00023">
    <property type="entry name" value="Ank"/>
    <property type="match status" value="1"/>
</dbReference>
<protein>
    <recommendedName>
        <fullName evidence="10">Nucleoside phosphorylase domain-containing protein</fullName>
    </recommendedName>
</protein>
<name>A0A9W9KD52_9EURO</name>
<organism evidence="8 9">
    <name type="scientific">Penicillium angulare</name>
    <dbReference type="NCBI Taxonomy" id="116970"/>
    <lineage>
        <taxon>Eukaryota</taxon>
        <taxon>Fungi</taxon>
        <taxon>Dikarya</taxon>
        <taxon>Ascomycota</taxon>
        <taxon>Pezizomycotina</taxon>
        <taxon>Eurotiomycetes</taxon>
        <taxon>Eurotiomycetidae</taxon>
        <taxon>Eurotiales</taxon>
        <taxon>Aspergillaceae</taxon>
        <taxon>Penicillium</taxon>
    </lineage>
</organism>
<dbReference type="Proteomes" id="UP001149165">
    <property type="component" value="Unassembled WGS sequence"/>
</dbReference>
<dbReference type="Gene3D" id="1.25.40.20">
    <property type="entry name" value="Ankyrin repeat-containing domain"/>
    <property type="match status" value="5"/>
</dbReference>
<dbReference type="SUPFAM" id="SSF48403">
    <property type="entry name" value="Ankyrin repeat"/>
    <property type="match status" value="2"/>
</dbReference>
<evidence type="ECO:0000259" key="5">
    <source>
        <dbReference type="Pfam" id="PF22939"/>
    </source>
</evidence>
<dbReference type="GO" id="GO:0009116">
    <property type="term" value="P:nucleoside metabolic process"/>
    <property type="evidence" value="ECO:0007669"/>
    <property type="project" value="InterPro"/>
</dbReference>
<feature type="domain" description="Nucleoside phosphorylase" evidence="4">
    <location>
        <begin position="11"/>
        <end position="289"/>
    </location>
</feature>
<feature type="repeat" description="ANK" evidence="3">
    <location>
        <begin position="1220"/>
        <end position="1252"/>
    </location>
</feature>
<keyword evidence="1" id="KW-0677">Repeat</keyword>
<dbReference type="Pfam" id="PF12796">
    <property type="entry name" value="Ank_2"/>
    <property type="match status" value="7"/>
</dbReference>
<dbReference type="InterPro" id="IPR002110">
    <property type="entry name" value="Ankyrin_rpt"/>
</dbReference>
<dbReference type="Pfam" id="PF24883">
    <property type="entry name" value="NPHP3_N"/>
    <property type="match status" value="1"/>
</dbReference>
<dbReference type="Gene3D" id="3.40.50.1580">
    <property type="entry name" value="Nucleoside phosphorylase domain"/>
    <property type="match status" value="1"/>
</dbReference>
<dbReference type="InterPro" id="IPR055497">
    <property type="entry name" value="DUF7069"/>
</dbReference>
<feature type="domain" description="GPI inositol-deacylase winged helix" evidence="5">
    <location>
        <begin position="682"/>
        <end position="763"/>
    </location>
</feature>
<feature type="repeat" description="ANK" evidence="3">
    <location>
        <begin position="1487"/>
        <end position="1519"/>
    </location>
</feature>
<comment type="caution">
    <text evidence="8">The sequence shown here is derived from an EMBL/GenBank/DDBJ whole genome shotgun (WGS) entry which is preliminary data.</text>
</comment>
<dbReference type="PRINTS" id="PR01415">
    <property type="entry name" value="ANKYRIN"/>
</dbReference>
<dbReference type="GO" id="GO:0085020">
    <property type="term" value="P:protein K6-linked ubiquitination"/>
    <property type="evidence" value="ECO:0007669"/>
    <property type="project" value="TreeGrafter"/>
</dbReference>
<dbReference type="Pfam" id="PF23239">
    <property type="entry name" value="DUF7069"/>
    <property type="match status" value="1"/>
</dbReference>
<feature type="repeat" description="ANK" evidence="3">
    <location>
        <begin position="1158"/>
        <end position="1190"/>
    </location>
</feature>
<feature type="repeat" description="ANK" evidence="3">
    <location>
        <begin position="1459"/>
        <end position="1486"/>
    </location>
</feature>
<evidence type="ECO:0000313" key="8">
    <source>
        <dbReference type="EMBL" id="KAJ5100637.1"/>
    </source>
</evidence>
<sequence>MSCPPRDTFQIGWICALPIEAAAAAEILDEDFGILEEQDAADSNTYRLGRIGKHHIVIACLPEYGNTSATSVAINMLRTFSKSLKMGLMVGVGGGIPSAAHDIRLGDIVISYPQNTCGGVIQYDMGKAVAGDESKLERTGSLNKPPRVLLTAVNTMRAAELRDEPRYFEYIQNATQRTPRTQQNFGRPTVDRLFQSTWHHSTDTDSCDICPADKEDIRSRRDDTNPHAHYGIVASGNSVIKDAKTRDQIGSSTGALCFEMEAAGLMSEFPCIVIRGVCDYADSHKNKQWQGYAALAAASYTKELLEYVPVSQISQEALATEICGSRILEEIRGTSRRLDRAYDQQKQYHLDQEKRALTDEQRRCHRLFKVNNYVEHKNINPVRVTGTCEWVFKSYTYIQWLESNSPGNDLLLVSADPGCGKSVLARSVIDDLEASGAVTVCYFFFKDNDEQNNLAGALCSVLHQIFSQRPHLLAYAAPACGKNGNKLREEVDELWQIFLEASLADSSHTTICIFDALDECRRKDQDQLIERLQSFHTRNASNLSAPDTLGFLKFLVTTRPYDYIQSRFQGTGGSGPLPYLSLKGEADNDQIRKEIDVVVRTRVTELAKSARLSSEIQSRLEQQLLQMKHRTYLWLHLAINGIRSKFQDSLRPAEESIQLIPPNVTAAYEKILAAVPSDQTSTVRKILKIIVGARRPLTIEEMAVMLGVSVSPHHRVAKDVSLDPIGLDMKIRRLCGLFVFVENSRVYLIHQTAKEFLVNSDTAVNIEGIYPFSLEEANGELSEICVRYLLMKDLWDIKFGPKGDVPSLLTYAAEHWADHVRAASSFFFNKFDPLLAQLYDTSTKNFALWFPIFWKRVMSRHEKPTMHAVHLAAFNGHDRIIRRLVAVDLQIVKKTDGTGSTALFWASRNGHLDCVNFLLDKGSDLNAQGGRLGNALYAASVKGHEDVVRILLDRGADVNAKCRSYNNVKRSTPEETHWMILRDIRDGRVYRRRLHEHSGFWMTEPTDYDGIVQIELSDKEVAHALYAASSKGLKSIVRMLLDKGADVNSPGGLCGNALQGACAEGHSEVVLMLLEAGAYPRHEGLFGCPLFIASANGYREIVIQLIKYGADVNYQIRSRGTALLAACFGGHGNIARLLLEHGADINIQSRFSSYRGNKYQNALQAACIEGHKEIAQMLLEKGANLNASDSFCHNALEGACSGGHIDIVSMLLRWGVSPSLRSRALYFAAVNGHDDIVSQLIECGADVNSKIGSKGTALRTACRAGHYKAVQILLNHGAKVDIHSDEKGSALHAACSWGHDRIAQILLDRGCKLNFQSIDNGAALESACARGYTGIVKMLLDHGAEVNARVQIGHENTNALQTACYEGHDKIVQILLDHGADVNTQSGFYGTALQAACSSDRIKIVHMLLKHGAEVNSCGGIYGTALQVACLQGHDKVIQILLDHGADVNAHAGECLAGLQAACAAGDIKILQILLENGADINAHSSENPTGLQAACYGGHTETVRMLLKYGADVNIQSAYDSRTALEIACSGSRDKVVELLREHMQGGNAKPSNRLPALHSGDNYIIDRIAMLLRA</sequence>
<dbReference type="InterPro" id="IPR027417">
    <property type="entry name" value="P-loop_NTPase"/>
</dbReference>
<gene>
    <name evidence="8" type="ORF">N7456_006689</name>
</gene>
<keyword evidence="2 3" id="KW-0040">ANK repeat</keyword>
<dbReference type="Pfam" id="PF22939">
    <property type="entry name" value="WHD_GPIID"/>
    <property type="match status" value="1"/>
</dbReference>
<feature type="repeat" description="ANK" evidence="3">
    <location>
        <begin position="1355"/>
        <end position="1387"/>
    </location>
</feature>
<feature type="domain" description="DUF7069" evidence="6">
    <location>
        <begin position="591"/>
        <end position="648"/>
    </location>
</feature>
<dbReference type="Pfam" id="PF01048">
    <property type="entry name" value="PNP_UDP_1"/>
    <property type="match status" value="1"/>
</dbReference>
<dbReference type="InterPro" id="IPR000845">
    <property type="entry name" value="Nucleoside_phosphorylase_d"/>
</dbReference>
<evidence type="ECO:0000313" key="9">
    <source>
        <dbReference type="Proteomes" id="UP001149165"/>
    </source>
</evidence>
<feature type="domain" description="Nephrocystin 3-like N-terminal" evidence="7">
    <location>
        <begin position="386"/>
        <end position="543"/>
    </location>
</feature>
<evidence type="ECO:0000259" key="7">
    <source>
        <dbReference type="Pfam" id="PF24883"/>
    </source>
</evidence>
<dbReference type="InterPro" id="IPR056884">
    <property type="entry name" value="NPHP3-like_N"/>
</dbReference>
<dbReference type="Gene3D" id="3.40.50.300">
    <property type="entry name" value="P-loop containing nucleotide triphosphate hydrolases"/>
    <property type="match status" value="1"/>
</dbReference>
<dbReference type="PROSITE" id="PS50297">
    <property type="entry name" value="ANK_REP_REGION"/>
    <property type="match status" value="13"/>
</dbReference>
<feature type="repeat" description="ANK" evidence="3">
    <location>
        <begin position="1118"/>
        <end position="1150"/>
    </location>
</feature>
<dbReference type="InterPro" id="IPR035994">
    <property type="entry name" value="Nucleoside_phosphorylase_sf"/>
</dbReference>
<dbReference type="GO" id="GO:0004842">
    <property type="term" value="F:ubiquitin-protein transferase activity"/>
    <property type="evidence" value="ECO:0007669"/>
    <property type="project" value="TreeGrafter"/>
</dbReference>
<reference evidence="8" key="2">
    <citation type="journal article" date="2023" name="IMA Fungus">
        <title>Comparative genomic study of the Penicillium genus elucidates a diverse pangenome and 15 lateral gene transfer events.</title>
        <authorList>
            <person name="Petersen C."/>
            <person name="Sorensen T."/>
            <person name="Nielsen M.R."/>
            <person name="Sondergaard T.E."/>
            <person name="Sorensen J.L."/>
            <person name="Fitzpatrick D.A."/>
            <person name="Frisvad J.C."/>
            <person name="Nielsen K.L."/>
        </authorList>
    </citation>
    <scope>NUCLEOTIDE SEQUENCE</scope>
    <source>
        <strain evidence="8">IBT 30069</strain>
    </source>
</reference>
<evidence type="ECO:0000256" key="1">
    <source>
        <dbReference type="ARBA" id="ARBA00022737"/>
    </source>
</evidence>
<dbReference type="PROSITE" id="PS50088">
    <property type="entry name" value="ANK_REPEAT"/>
    <property type="match status" value="14"/>
</dbReference>
<reference evidence="8" key="1">
    <citation type="submission" date="2022-11" db="EMBL/GenBank/DDBJ databases">
        <authorList>
            <person name="Petersen C."/>
        </authorList>
    </citation>
    <scope>NUCLEOTIDE SEQUENCE</scope>
    <source>
        <strain evidence="8">IBT 30069</strain>
    </source>
</reference>
<feature type="repeat" description="ANK" evidence="3">
    <location>
        <begin position="1089"/>
        <end position="1117"/>
    </location>
</feature>
<dbReference type="SUPFAM" id="SSF52540">
    <property type="entry name" value="P-loop containing nucleoside triphosphate hydrolases"/>
    <property type="match status" value="1"/>
</dbReference>
<feature type="repeat" description="ANK" evidence="3">
    <location>
        <begin position="1319"/>
        <end position="1351"/>
    </location>
</feature>
<evidence type="ECO:0000259" key="4">
    <source>
        <dbReference type="Pfam" id="PF01048"/>
    </source>
</evidence>
<accession>A0A9W9KD52</accession>
<dbReference type="PANTHER" id="PTHR24171:SF11">
    <property type="entry name" value="26S PROTEASOME NON-ATPASE REGULATORY SUBUNIT 10"/>
    <property type="match status" value="1"/>
</dbReference>
<dbReference type="EMBL" id="JAPQKH010000004">
    <property type="protein sequence ID" value="KAJ5100637.1"/>
    <property type="molecule type" value="Genomic_DNA"/>
</dbReference>
<feature type="repeat" description="ANK" evidence="3">
    <location>
        <begin position="898"/>
        <end position="930"/>
    </location>
</feature>
<dbReference type="SUPFAM" id="SSF53167">
    <property type="entry name" value="Purine and uridine phosphorylases"/>
    <property type="match status" value="1"/>
</dbReference>
<dbReference type="OrthoDB" id="1577640at2759"/>
<evidence type="ECO:0008006" key="10">
    <source>
        <dbReference type="Google" id="ProtNLM"/>
    </source>
</evidence>
<feature type="repeat" description="ANK" evidence="3">
    <location>
        <begin position="1253"/>
        <end position="1285"/>
    </location>
</feature>